<protein>
    <submittedName>
        <fullName evidence="1">Uncharacterized protein</fullName>
    </submittedName>
</protein>
<keyword evidence="2" id="KW-1185">Reference proteome</keyword>
<gene>
    <name evidence="1" type="ORF">ACFPCS_10980</name>
</gene>
<evidence type="ECO:0000313" key="2">
    <source>
        <dbReference type="Proteomes" id="UP001595797"/>
    </source>
</evidence>
<organism evidence="1 2">
    <name type="scientific">Kocuria oceani</name>
    <dbReference type="NCBI Taxonomy" id="988827"/>
    <lineage>
        <taxon>Bacteria</taxon>
        <taxon>Bacillati</taxon>
        <taxon>Actinomycetota</taxon>
        <taxon>Actinomycetes</taxon>
        <taxon>Micrococcales</taxon>
        <taxon>Micrococcaceae</taxon>
        <taxon>Kocuria</taxon>
    </lineage>
</organism>
<name>A0ABV9TKQ2_9MICC</name>
<accession>A0ABV9TKQ2</accession>
<dbReference type="RefSeq" id="WP_380113311.1">
    <property type="nucleotide sequence ID" value="NZ_JBHSIW010000014.1"/>
</dbReference>
<dbReference type="EMBL" id="JBHSIW010000014">
    <property type="protein sequence ID" value="MFC4904088.1"/>
    <property type="molecule type" value="Genomic_DNA"/>
</dbReference>
<dbReference type="Proteomes" id="UP001595797">
    <property type="component" value="Unassembled WGS sequence"/>
</dbReference>
<comment type="caution">
    <text evidence="1">The sequence shown here is derived from an EMBL/GenBank/DDBJ whole genome shotgun (WGS) entry which is preliminary data.</text>
</comment>
<reference evidence="2" key="1">
    <citation type="journal article" date="2019" name="Int. J. Syst. Evol. Microbiol.">
        <title>The Global Catalogue of Microorganisms (GCM) 10K type strain sequencing project: providing services to taxonomists for standard genome sequencing and annotation.</title>
        <authorList>
            <consortium name="The Broad Institute Genomics Platform"/>
            <consortium name="The Broad Institute Genome Sequencing Center for Infectious Disease"/>
            <person name="Wu L."/>
            <person name="Ma J."/>
        </authorList>
    </citation>
    <scope>NUCLEOTIDE SEQUENCE [LARGE SCALE GENOMIC DNA]</scope>
    <source>
        <strain evidence="2">CGMCC 4.6946</strain>
    </source>
</reference>
<evidence type="ECO:0000313" key="1">
    <source>
        <dbReference type="EMBL" id="MFC4904088.1"/>
    </source>
</evidence>
<proteinExistence type="predicted"/>
<sequence length="115" mass="12245">MDVIEHDGKQGVTAPHAAWELGAALADHSVPVDDRDGVAVAQFLRMAADAWAAAKTEEATDRALERVRFLRLLESGAGVALHDAVNDARGSGASWAGVGWALNTSRQSAYERFTD</sequence>